<dbReference type="InterPro" id="IPR010451">
    <property type="entry name" value="Acetoacetate_decarboxylase"/>
</dbReference>
<name>A0A8T9CMF4_9HELO</name>
<keyword evidence="4" id="KW-0560">Oxidoreductase</keyword>
<comment type="similarity">
    <text evidence="1">Belongs to the paxM FAD-dependent monooxygenase family.</text>
</comment>
<protein>
    <submittedName>
        <fullName evidence="7">3-hydroxybenzoate 6-hydroxylase</fullName>
    </submittedName>
</protein>
<dbReference type="InterPro" id="IPR050493">
    <property type="entry name" value="FAD-dep_Monooxygenase_BioMet"/>
</dbReference>
<reference evidence="7 8" key="1">
    <citation type="submission" date="2018-05" db="EMBL/GenBank/DDBJ databases">
        <title>Genome sequencing and assembly of the regulated plant pathogen Lachnellula willkommii and related sister species for the development of diagnostic species identification markers.</title>
        <authorList>
            <person name="Giroux E."/>
            <person name="Bilodeau G."/>
        </authorList>
    </citation>
    <scope>NUCLEOTIDE SEQUENCE [LARGE SCALE GENOMIC DNA]</scope>
    <source>
        <strain evidence="7 8">CBS 268.59</strain>
    </source>
</reference>
<dbReference type="EMBL" id="QGMK01000012">
    <property type="protein sequence ID" value="TVY85350.1"/>
    <property type="molecule type" value="Genomic_DNA"/>
</dbReference>
<evidence type="ECO:0000256" key="2">
    <source>
        <dbReference type="ARBA" id="ARBA00022630"/>
    </source>
</evidence>
<dbReference type="GO" id="GO:0016829">
    <property type="term" value="F:lyase activity"/>
    <property type="evidence" value="ECO:0007669"/>
    <property type="project" value="InterPro"/>
</dbReference>
<dbReference type="SUPFAM" id="SSF160104">
    <property type="entry name" value="Acetoacetate decarboxylase-like"/>
    <property type="match status" value="1"/>
</dbReference>
<sequence>MNGAANGFNGSHGDNGLKILIVGAGIGGLTAAIALRKQGHQVSLFEQSRFSSESGAAIHLAPNANGVLRRLGIFAEDFGANPMRWLNEMTPQSAPKKCINLDGPNKLWQHPWLLAHRVHLHDALLEAATSPHSEGPPAQLHKSSRVVDVDAENAAVIFEDGKVVKGDVVIGADGVHSVTRKRVGGDKFQPYGSGKSAFRFLISKKSVRDDPLTSKFAQKDGELLIWYATDRRIVAYPTTNNELLNFACIHPETETSTTGAGTWGTQGNHDKMLEAYKDFDPAVLALLKKADPETLKVWKLLDMDVLPTWINNRLALLGDAAHPFLPHQGQGGGCAIEDAASLSVVLPRDTPPGEIKERLQLYENIRMKRANRIQEFSRIAGMDLKADVKFDMIENTNYNFGHDEFDNSSQALRKWMWGELMTGFFSGPKISHDRPENYHLGRMLTLQSSIARDPSIYWQMPIAFGPMPGPRQDFSGKSRPAEESTFTTASIKFKTSRTLLQNLFPPNSTSYKFKSPGTIAYASISQTTLGKMDWLGGSGYRHLGLYIHGVEYTKNNGDIISGTYMPLLFENLTDPIVSGREELGMPKLYSSIDLHRREKSCRINAGWEGAIWGNFVWEGLEESDPAEDKGSISGEDDDGILVYRYIPKVGYAKRGEAEAEYPVFVPYAEDSLQPQPKRIFKASKASFKLDPMNWEALPTLHHIITRLAELPVYEVMGGKIVEGLGVPDVRAAQRIE</sequence>
<dbReference type="Gene3D" id="2.40.400.10">
    <property type="entry name" value="Acetoacetate decarboxylase-like"/>
    <property type="match status" value="1"/>
</dbReference>
<keyword evidence="2" id="KW-0285">Flavoprotein</keyword>
<dbReference type="InterPro" id="IPR002938">
    <property type="entry name" value="FAD-bd"/>
</dbReference>
<evidence type="ECO:0000313" key="7">
    <source>
        <dbReference type="EMBL" id="TVY85350.1"/>
    </source>
</evidence>
<dbReference type="SUPFAM" id="SSF51905">
    <property type="entry name" value="FAD/NAD(P)-binding domain"/>
    <property type="match status" value="1"/>
</dbReference>
<evidence type="ECO:0000313" key="8">
    <source>
        <dbReference type="Proteomes" id="UP000469558"/>
    </source>
</evidence>
<comment type="caution">
    <text evidence="7">The sequence shown here is derived from an EMBL/GenBank/DDBJ whole genome shotgun (WGS) entry which is preliminary data.</text>
</comment>
<dbReference type="GO" id="GO:0071949">
    <property type="term" value="F:FAD binding"/>
    <property type="evidence" value="ECO:0007669"/>
    <property type="project" value="InterPro"/>
</dbReference>
<evidence type="ECO:0000256" key="1">
    <source>
        <dbReference type="ARBA" id="ARBA00007992"/>
    </source>
</evidence>
<dbReference type="GO" id="GO:0004497">
    <property type="term" value="F:monooxygenase activity"/>
    <property type="evidence" value="ECO:0007669"/>
    <property type="project" value="UniProtKB-KW"/>
</dbReference>
<organism evidence="7 8">
    <name type="scientific">Lachnellula suecica</name>
    <dbReference type="NCBI Taxonomy" id="602035"/>
    <lineage>
        <taxon>Eukaryota</taxon>
        <taxon>Fungi</taxon>
        <taxon>Dikarya</taxon>
        <taxon>Ascomycota</taxon>
        <taxon>Pezizomycotina</taxon>
        <taxon>Leotiomycetes</taxon>
        <taxon>Helotiales</taxon>
        <taxon>Lachnaceae</taxon>
        <taxon>Lachnellula</taxon>
    </lineage>
</organism>
<dbReference type="OrthoDB" id="1047367at2759"/>
<proteinExistence type="inferred from homology"/>
<dbReference type="Gene3D" id="3.50.50.60">
    <property type="entry name" value="FAD/NAD(P)-binding domain"/>
    <property type="match status" value="1"/>
</dbReference>
<dbReference type="Proteomes" id="UP000469558">
    <property type="component" value="Unassembled WGS sequence"/>
</dbReference>
<dbReference type="PANTHER" id="PTHR13789:SF261">
    <property type="entry name" value="HYDROXYLASE, PUTATIVE (AFU_ORTHOLOGUE AFUA_7G00590)-RELATED"/>
    <property type="match status" value="1"/>
</dbReference>
<keyword evidence="5" id="KW-0503">Monooxygenase</keyword>
<evidence type="ECO:0000259" key="6">
    <source>
        <dbReference type="Pfam" id="PF01494"/>
    </source>
</evidence>
<dbReference type="SUPFAM" id="SSF54373">
    <property type="entry name" value="FAD-linked reductases, C-terminal domain"/>
    <property type="match status" value="1"/>
</dbReference>
<keyword evidence="3" id="KW-0274">FAD</keyword>
<dbReference type="AlphaFoldDB" id="A0A8T9CMF4"/>
<accession>A0A8T9CMF4</accession>
<dbReference type="InterPro" id="IPR023375">
    <property type="entry name" value="ADC_dom_sf"/>
</dbReference>
<dbReference type="InterPro" id="IPR036188">
    <property type="entry name" value="FAD/NAD-bd_sf"/>
</dbReference>
<evidence type="ECO:0000256" key="5">
    <source>
        <dbReference type="ARBA" id="ARBA00023033"/>
    </source>
</evidence>
<feature type="domain" description="FAD-binding" evidence="6">
    <location>
        <begin position="18"/>
        <end position="376"/>
    </location>
</feature>
<keyword evidence="8" id="KW-1185">Reference proteome</keyword>
<dbReference type="PRINTS" id="PR00420">
    <property type="entry name" value="RNGMNOXGNASE"/>
</dbReference>
<evidence type="ECO:0000256" key="3">
    <source>
        <dbReference type="ARBA" id="ARBA00022827"/>
    </source>
</evidence>
<dbReference type="Pfam" id="PF06314">
    <property type="entry name" value="ADC"/>
    <property type="match status" value="1"/>
</dbReference>
<evidence type="ECO:0000256" key="4">
    <source>
        <dbReference type="ARBA" id="ARBA00023002"/>
    </source>
</evidence>
<dbReference type="PANTHER" id="PTHR13789">
    <property type="entry name" value="MONOOXYGENASE"/>
    <property type="match status" value="1"/>
</dbReference>
<dbReference type="Pfam" id="PF01494">
    <property type="entry name" value="FAD_binding_3"/>
    <property type="match status" value="1"/>
</dbReference>
<gene>
    <name evidence="7" type="primary">xlnD_2</name>
    <name evidence="7" type="ORF">LSUE1_G000277</name>
</gene>